<accession>E1R445</accession>
<dbReference type="AlphaFoldDB" id="E1R445"/>
<keyword evidence="2" id="KW-1185">Reference proteome</keyword>
<dbReference type="EMBL" id="CP002116">
    <property type="protein sequence ID" value="ADK80467.1"/>
    <property type="molecule type" value="Genomic_DNA"/>
</dbReference>
<gene>
    <name evidence="1" type="ordered locus">Spirs_1340</name>
</gene>
<protein>
    <submittedName>
        <fullName evidence="1">Uncharacterized protein</fullName>
    </submittedName>
</protein>
<evidence type="ECO:0000313" key="2">
    <source>
        <dbReference type="Proteomes" id="UP000002318"/>
    </source>
</evidence>
<sequence length="187" mass="21777">MRLPYLLFILLFLSTFCRTSMIWAQNADQAQHDPPPTGFGEIQLGLSFADAEEALKRDPNFSYRGKADVSMLRNPNERMIETGGLGFIRRAYLQFHDDRLYSIVLDIDGQLMDHYALYTTFVGKYGPPNVFTPDESRWQGETNAFILERKGLRVKYLDTELLDEIRRSGAIDQSFEEMTRDRFLRQF</sequence>
<proteinExistence type="predicted"/>
<dbReference type="Proteomes" id="UP000002318">
    <property type="component" value="Chromosome"/>
</dbReference>
<dbReference type="eggNOG" id="ENOG5033HN8">
    <property type="taxonomic scope" value="Bacteria"/>
</dbReference>
<dbReference type="STRING" id="573413.Spirs_1340"/>
<reference evidence="1 2" key="1">
    <citation type="journal article" date="2010" name="Stand. Genomic Sci.">
        <title>Complete genome sequence of Spirochaeta smaragdinae type strain (SEBR 4228).</title>
        <authorList>
            <person name="Mavromatis K."/>
            <person name="Yasawong M."/>
            <person name="Chertkov O."/>
            <person name="Lapidus A."/>
            <person name="Lucas S."/>
            <person name="Nolan M."/>
            <person name="Del Rio T.G."/>
            <person name="Tice H."/>
            <person name="Cheng J.F."/>
            <person name="Pitluck S."/>
            <person name="Liolios K."/>
            <person name="Ivanova N."/>
            <person name="Tapia R."/>
            <person name="Han C."/>
            <person name="Bruce D."/>
            <person name="Goodwin L."/>
            <person name="Pati A."/>
            <person name="Chen A."/>
            <person name="Palaniappan K."/>
            <person name="Land M."/>
            <person name="Hauser L."/>
            <person name="Chang Y.J."/>
            <person name="Jeffries C.D."/>
            <person name="Detter J.C."/>
            <person name="Rohde M."/>
            <person name="Brambilla E."/>
            <person name="Spring S."/>
            <person name="Goker M."/>
            <person name="Sikorski J."/>
            <person name="Woyke T."/>
            <person name="Bristow J."/>
            <person name="Eisen J.A."/>
            <person name="Markowitz V."/>
            <person name="Hugenholtz P."/>
            <person name="Klenk H.P."/>
            <person name="Kyrpides N.C."/>
        </authorList>
    </citation>
    <scope>NUCLEOTIDE SEQUENCE [LARGE SCALE GENOMIC DNA]</scope>
    <source>
        <strain evidence="2">DSM 11293 / JCM 15392 / SEBR 4228</strain>
    </source>
</reference>
<name>E1R445_SEDSS</name>
<dbReference type="KEGG" id="ssm:Spirs_1340"/>
<evidence type="ECO:0000313" key="1">
    <source>
        <dbReference type="EMBL" id="ADK80467.1"/>
    </source>
</evidence>
<organism evidence="1 2">
    <name type="scientific">Sediminispirochaeta smaragdinae (strain DSM 11293 / JCM 15392 / SEBR 4228)</name>
    <name type="common">Spirochaeta smaragdinae</name>
    <dbReference type="NCBI Taxonomy" id="573413"/>
    <lineage>
        <taxon>Bacteria</taxon>
        <taxon>Pseudomonadati</taxon>
        <taxon>Spirochaetota</taxon>
        <taxon>Spirochaetia</taxon>
        <taxon>Spirochaetales</taxon>
        <taxon>Spirochaetaceae</taxon>
        <taxon>Sediminispirochaeta</taxon>
    </lineage>
</organism>
<dbReference type="HOGENOM" id="CLU_094598_1_0_12"/>